<keyword evidence="2" id="KW-1185">Reference proteome</keyword>
<name>A0AAN8Z9T6_9MAGN</name>
<protein>
    <submittedName>
        <fullName evidence="1">Uncharacterized protein</fullName>
    </submittedName>
</protein>
<accession>A0AAN8Z9T6</accession>
<dbReference type="Proteomes" id="UP001370490">
    <property type="component" value="Unassembled WGS sequence"/>
</dbReference>
<reference evidence="1 2" key="1">
    <citation type="submission" date="2023-12" db="EMBL/GenBank/DDBJ databases">
        <title>A high-quality genome assembly for Dillenia turbinata (Dilleniales).</title>
        <authorList>
            <person name="Chanderbali A."/>
        </authorList>
    </citation>
    <scope>NUCLEOTIDE SEQUENCE [LARGE SCALE GENOMIC DNA]</scope>
    <source>
        <strain evidence="1">LSX21</strain>
        <tissue evidence="1">Leaf</tissue>
    </source>
</reference>
<organism evidence="1 2">
    <name type="scientific">Dillenia turbinata</name>
    <dbReference type="NCBI Taxonomy" id="194707"/>
    <lineage>
        <taxon>Eukaryota</taxon>
        <taxon>Viridiplantae</taxon>
        <taxon>Streptophyta</taxon>
        <taxon>Embryophyta</taxon>
        <taxon>Tracheophyta</taxon>
        <taxon>Spermatophyta</taxon>
        <taxon>Magnoliopsida</taxon>
        <taxon>eudicotyledons</taxon>
        <taxon>Gunneridae</taxon>
        <taxon>Pentapetalae</taxon>
        <taxon>Dilleniales</taxon>
        <taxon>Dilleniaceae</taxon>
        <taxon>Dillenia</taxon>
    </lineage>
</organism>
<proteinExistence type="predicted"/>
<dbReference type="EMBL" id="JBAMMX010000010">
    <property type="protein sequence ID" value="KAK6932099.1"/>
    <property type="molecule type" value="Genomic_DNA"/>
</dbReference>
<comment type="caution">
    <text evidence="1">The sequence shown here is derived from an EMBL/GenBank/DDBJ whole genome shotgun (WGS) entry which is preliminary data.</text>
</comment>
<gene>
    <name evidence="1" type="ORF">RJ641_001723</name>
</gene>
<dbReference type="AlphaFoldDB" id="A0AAN8Z9T6"/>
<evidence type="ECO:0000313" key="2">
    <source>
        <dbReference type="Proteomes" id="UP001370490"/>
    </source>
</evidence>
<evidence type="ECO:0000313" key="1">
    <source>
        <dbReference type="EMBL" id="KAK6932099.1"/>
    </source>
</evidence>
<sequence length="98" mass="10872">MGSNGVCCKKGPGFATPLEAMSGPREALLYSETEKRAKHEAQHYDPNGLFLKKRKKQPKHTILSCCNLSWRDNIICASATSVQEMLLLRSSRTCTGMI</sequence>